<dbReference type="PANTHER" id="PTHR22045">
    <property type="entry name" value="PROLINE AND SERINE-RICH PROTEIN 3"/>
    <property type="match status" value="1"/>
</dbReference>
<feature type="region of interest" description="Disordered" evidence="1">
    <location>
        <begin position="469"/>
        <end position="490"/>
    </location>
</feature>
<reference evidence="2" key="2">
    <citation type="submission" date="2020-11" db="EMBL/GenBank/DDBJ databases">
        <authorList>
            <person name="McCartney M.A."/>
            <person name="Auch B."/>
            <person name="Kono T."/>
            <person name="Mallez S."/>
            <person name="Becker A."/>
            <person name="Gohl D.M."/>
            <person name="Silverstein K.A.T."/>
            <person name="Koren S."/>
            <person name="Bechman K.B."/>
            <person name="Herman A."/>
            <person name="Abrahante J.E."/>
            <person name="Garbe J."/>
        </authorList>
    </citation>
    <scope>NUCLEOTIDE SEQUENCE</scope>
    <source>
        <strain evidence="2">Duluth1</strain>
        <tissue evidence="2">Whole animal</tissue>
    </source>
</reference>
<dbReference type="EMBL" id="JAIWYP010000015">
    <property type="protein sequence ID" value="KAH3701258.1"/>
    <property type="molecule type" value="Genomic_DNA"/>
</dbReference>
<feature type="compositionally biased region" description="Polar residues" evidence="1">
    <location>
        <begin position="179"/>
        <end position="189"/>
    </location>
</feature>
<gene>
    <name evidence="2" type="ORF">DPMN_076241</name>
</gene>
<evidence type="ECO:0000313" key="2">
    <source>
        <dbReference type="EMBL" id="KAH3701258.1"/>
    </source>
</evidence>
<feature type="compositionally biased region" description="Polar residues" evidence="1">
    <location>
        <begin position="469"/>
        <end position="481"/>
    </location>
</feature>
<feature type="compositionally biased region" description="Basic and acidic residues" evidence="1">
    <location>
        <begin position="206"/>
        <end position="230"/>
    </location>
</feature>
<accession>A0A9D3YLX4</accession>
<feature type="compositionally biased region" description="Basic and acidic residues" evidence="1">
    <location>
        <begin position="659"/>
        <end position="689"/>
    </location>
</feature>
<protein>
    <submittedName>
        <fullName evidence="2">Uncharacterized protein</fullName>
    </submittedName>
</protein>
<keyword evidence="3" id="KW-1185">Reference proteome</keyword>
<reference evidence="2" key="1">
    <citation type="journal article" date="2019" name="bioRxiv">
        <title>The Genome of the Zebra Mussel, Dreissena polymorpha: A Resource for Invasive Species Research.</title>
        <authorList>
            <person name="McCartney M.A."/>
            <person name="Auch B."/>
            <person name="Kono T."/>
            <person name="Mallez S."/>
            <person name="Zhang Y."/>
            <person name="Obille A."/>
            <person name="Becker A."/>
            <person name="Abrahante J.E."/>
            <person name="Garbe J."/>
            <person name="Badalamenti J.P."/>
            <person name="Herman A."/>
            <person name="Mangelson H."/>
            <person name="Liachko I."/>
            <person name="Sullivan S."/>
            <person name="Sone E.D."/>
            <person name="Koren S."/>
            <person name="Silverstein K.A.T."/>
            <person name="Beckman K.B."/>
            <person name="Gohl D.M."/>
        </authorList>
    </citation>
    <scope>NUCLEOTIDE SEQUENCE</scope>
    <source>
        <strain evidence="2">Duluth1</strain>
        <tissue evidence="2">Whole animal</tissue>
    </source>
</reference>
<comment type="caution">
    <text evidence="2">The sequence shown here is derived from an EMBL/GenBank/DDBJ whole genome shotgun (WGS) entry which is preliminary data.</text>
</comment>
<proteinExistence type="predicted"/>
<feature type="compositionally biased region" description="Basic and acidic residues" evidence="1">
    <location>
        <begin position="302"/>
        <end position="318"/>
    </location>
</feature>
<feature type="region of interest" description="Disordered" evidence="1">
    <location>
        <begin position="361"/>
        <end position="384"/>
    </location>
</feature>
<dbReference type="OrthoDB" id="10043502at2759"/>
<organism evidence="2 3">
    <name type="scientific">Dreissena polymorpha</name>
    <name type="common">Zebra mussel</name>
    <name type="synonym">Mytilus polymorpha</name>
    <dbReference type="NCBI Taxonomy" id="45954"/>
    <lineage>
        <taxon>Eukaryota</taxon>
        <taxon>Metazoa</taxon>
        <taxon>Spiralia</taxon>
        <taxon>Lophotrochozoa</taxon>
        <taxon>Mollusca</taxon>
        <taxon>Bivalvia</taxon>
        <taxon>Autobranchia</taxon>
        <taxon>Heteroconchia</taxon>
        <taxon>Euheterodonta</taxon>
        <taxon>Imparidentia</taxon>
        <taxon>Neoheterodontei</taxon>
        <taxon>Myida</taxon>
        <taxon>Dreissenoidea</taxon>
        <taxon>Dreissenidae</taxon>
        <taxon>Dreissena</taxon>
    </lineage>
</organism>
<feature type="compositionally biased region" description="Basic and acidic residues" evidence="1">
    <location>
        <begin position="253"/>
        <end position="263"/>
    </location>
</feature>
<dbReference type="InterPro" id="IPR037646">
    <property type="entry name" value="PROSER3"/>
</dbReference>
<dbReference type="AlphaFoldDB" id="A0A9D3YLX4"/>
<dbReference type="Proteomes" id="UP000828390">
    <property type="component" value="Unassembled WGS sequence"/>
</dbReference>
<feature type="compositionally biased region" description="Basic and acidic residues" evidence="1">
    <location>
        <begin position="550"/>
        <end position="572"/>
    </location>
</feature>
<evidence type="ECO:0000256" key="1">
    <source>
        <dbReference type="SAM" id="MobiDB-lite"/>
    </source>
</evidence>
<feature type="compositionally biased region" description="Basic and acidic residues" evidence="1">
    <location>
        <begin position="721"/>
        <end position="740"/>
    </location>
</feature>
<evidence type="ECO:0000313" key="3">
    <source>
        <dbReference type="Proteomes" id="UP000828390"/>
    </source>
</evidence>
<feature type="region of interest" description="Disordered" evidence="1">
    <location>
        <begin position="773"/>
        <end position="809"/>
    </location>
</feature>
<dbReference type="PANTHER" id="PTHR22045:SF6">
    <property type="entry name" value="PROLINE AND SERINE-RICH PROTEIN 3"/>
    <property type="match status" value="1"/>
</dbReference>
<feature type="compositionally biased region" description="Pro residues" evidence="1">
    <location>
        <begin position="362"/>
        <end position="378"/>
    </location>
</feature>
<feature type="region of interest" description="Disordered" evidence="1">
    <location>
        <begin position="659"/>
        <end position="757"/>
    </location>
</feature>
<feature type="region of interest" description="Disordered" evidence="1">
    <location>
        <begin position="293"/>
        <end position="341"/>
    </location>
</feature>
<feature type="compositionally biased region" description="Polar residues" evidence="1">
    <location>
        <begin position="534"/>
        <end position="544"/>
    </location>
</feature>
<feature type="compositionally biased region" description="Basic and acidic residues" evidence="1">
    <location>
        <begin position="523"/>
        <end position="533"/>
    </location>
</feature>
<feature type="region of interest" description="Disordered" evidence="1">
    <location>
        <begin position="614"/>
        <end position="645"/>
    </location>
</feature>
<feature type="region of interest" description="Disordered" evidence="1">
    <location>
        <begin position="1"/>
        <end position="39"/>
    </location>
</feature>
<sequence length="855" mass="97479">METKKAKTYNRDPFAVDPLPKAYYHPTPEKSLSKKQKSTSLYLKCDQEEELRIDDEEEVEQPISPSDEDFLKGGNSFLTRPIDWPIAAGNDGHSLDESWPASERPSSISITGLEDSELDLENYQSIVKRFTTTTGTNQERLRMPGTNKGTGIPDSKKACSSSKIPVKGSVQDGKKSQNSKRVPTNQGSNKGPAKTEVNQDGSVLKRYIERFRNSAPMSREERQQKSETGSRDFWWLSNKGAIPVDSFLEEETVGEKSLPRQPEEDLSGPAPALTRANLDKYKNLQKLADRMKFPHGVLESPGQKRDQELQDRAERLLEKSLSSTVSTEPAVSTEGLGSNMSDMSTLEEYSYRPRFAAYISPDPAPSRVPFPAPLPGQRPLPEDDPLQQWRLRRRIETAQHAAPKHVSPNFDFLSKTDQQRQIEAKLEEFKQRLAGKHLPSITSRQSENVQFTPTPKNNQQLHVTCQDSQGSHQPQIASPSLKQCRPPTDPLSEVDPHLHLMCDLLPCPHRGQYQTSWGNQSDNIKEKGTRNESKGTNSMGNQSEKFMGLETRDNLKEISSNEKQHENFKELGTRNIPLGRNSKLSPRTCDNVCDNNNDKQDLYKEKQYKQYLEAEKPDIESNKEPEKVRASEKDVIKNRHRDLENMVKEIRVDNDCDSVRERVDRENQTEKQNKQRENNNERQISKHDQEEDYPEEEKSKKMSKDNKPKKYGNSSGTNNEESNREKDACSETDSSKDRSIKPQHSSSPNLERRGVKSAIGQVIKEHLFSTSMSTVLSSVESLPPAVSLGKQQHQQQQQKQHPRQQPMQALEEDTDLYDSDGEFVDDELLTMLRRKRAMYEEQLRAIDKKLEELNR</sequence>
<feature type="region of interest" description="Disordered" evidence="1">
    <location>
        <begin position="52"/>
        <end position="74"/>
    </location>
</feature>
<feature type="compositionally biased region" description="Low complexity" evidence="1">
    <location>
        <begin position="790"/>
        <end position="808"/>
    </location>
</feature>
<feature type="compositionally biased region" description="Basic and acidic residues" evidence="1">
    <location>
        <begin position="696"/>
        <end position="708"/>
    </location>
</feature>
<feature type="region of interest" description="Disordered" evidence="1">
    <location>
        <begin position="516"/>
        <end position="598"/>
    </location>
</feature>
<feature type="compositionally biased region" description="Polar residues" evidence="1">
    <location>
        <begin position="320"/>
        <end position="341"/>
    </location>
</feature>
<feature type="region of interest" description="Disordered" evidence="1">
    <location>
        <begin position="89"/>
        <end position="113"/>
    </location>
</feature>
<name>A0A9D3YLX4_DREPO</name>
<feature type="region of interest" description="Disordered" evidence="1">
    <location>
        <begin position="130"/>
        <end position="278"/>
    </location>
</feature>